<dbReference type="EMBL" id="JBHSKL010000004">
    <property type="protein sequence ID" value="MFC5223947.1"/>
    <property type="molecule type" value="Genomic_DNA"/>
</dbReference>
<gene>
    <name evidence="2" type="ORF">ACFPN6_04890</name>
</gene>
<accession>A0ABW0D3F3</accession>
<evidence type="ECO:0000313" key="3">
    <source>
        <dbReference type="Proteomes" id="UP001596156"/>
    </source>
</evidence>
<feature type="region of interest" description="Disordered" evidence="1">
    <location>
        <begin position="374"/>
        <end position="395"/>
    </location>
</feature>
<keyword evidence="3" id="KW-1185">Reference proteome</keyword>
<evidence type="ECO:0000256" key="1">
    <source>
        <dbReference type="SAM" id="MobiDB-lite"/>
    </source>
</evidence>
<dbReference type="RefSeq" id="WP_344645085.1">
    <property type="nucleotide sequence ID" value="NZ_BAAASS010000012.1"/>
</dbReference>
<protein>
    <submittedName>
        <fullName evidence="2">Three-Cys-motif partner protein TcmP</fullName>
    </submittedName>
</protein>
<dbReference type="NCBIfam" id="TIGR04474">
    <property type="entry name" value="tcm_partner"/>
    <property type="match status" value="1"/>
</dbReference>
<comment type="caution">
    <text evidence="2">The sequence shown here is derived from an EMBL/GenBank/DDBJ whole genome shotgun (WGS) entry which is preliminary data.</text>
</comment>
<name>A0ABW0D3F3_STRFI</name>
<dbReference type="InterPro" id="IPR031009">
    <property type="entry name" value="Tcm_partner"/>
</dbReference>
<proteinExistence type="predicted"/>
<sequence>MATVCDPLPSGVVDELGGAIVAVPKDAVWERDPHTAAKHDLLKRYLEAWAPILLSRNDVITYAEGFSGAGVYKHGEPGSPVVAYEVFAGALHRFPKRMRLILMEEDPRRVEELQRQMALARSRHADHVTARLSVNIGQGDFHPLLLRKLQSTSALGKPLFVLLDSFGGPDIPYSLLRELGRYRSTEVMVTFEPSFLTRFAGNHDGNRQLGDAAFGSQDWQSVFQQPSSAKFAFLREQYRETLRRAGFSHTLYFEMVDEGGRMLYLIFGTQHERGLEKMKDAMWKVDRAYGVRYRDPKDTQQQMLDLELEPDTAPLRRILRDHISSSPTGRTVQELQRFTLLETVYRPTQVIRVVRQMRDAGTVTAEPRSISAKTRVSVATNPPKASKAAEQGALW</sequence>
<organism evidence="2 3">
    <name type="scientific">Streptomyces fimbriatus</name>
    <dbReference type="NCBI Taxonomy" id="68197"/>
    <lineage>
        <taxon>Bacteria</taxon>
        <taxon>Bacillati</taxon>
        <taxon>Actinomycetota</taxon>
        <taxon>Actinomycetes</taxon>
        <taxon>Kitasatosporales</taxon>
        <taxon>Streptomycetaceae</taxon>
        <taxon>Streptomyces</taxon>
    </lineage>
</organism>
<evidence type="ECO:0000313" key="2">
    <source>
        <dbReference type="EMBL" id="MFC5223947.1"/>
    </source>
</evidence>
<dbReference type="Proteomes" id="UP001596156">
    <property type="component" value="Unassembled WGS sequence"/>
</dbReference>
<reference evidence="3" key="1">
    <citation type="journal article" date="2019" name="Int. J. Syst. Evol. Microbiol.">
        <title>The Global Catalogue of Microorganisms (GCM) 10K type strain sequencing project: providing services to taxonomists for standard genome sequencing and annotation.</title>
        <authorList>
            <consortium name="The Broad Institute Genomics Platform"/>
            <consortium name="The Broad Institute Genome Sequencing Center for Infectious Disease"/>
            <person name="Wu L."/>
            <person name="Ma J."/>
        </authorList>
    </citation>
    <scope>NUCLEOTIDE SEQUENCE [LARGE SCALE GENOMIC DNA]</scope>
    <source>
        <strain evidence="3">CCM 8479</strain>
    </source>
</reference>